<feature type="region of interest" description="Disordered" evidence="1">
    <location>
        <begin position="631"/>
        <end position="651"/>
    </location>
</feature>
<dbReference type="Proteomes" id="UP001219525">
    <property type="component" value="Unassembled WGS sequence"/>
</dbReference>
<evidence type="ECO:0000313" key="3">
    <source>
        <dbReference type="Proteomes" id="UP001219525"/>
    </source>
</evidence>
<gene>
    <name evidence="2" type="ORF">GGX14DRAFT_408425</name>
</gene>
<reference evidence="2" key="1">
    <citation type="submission" date="2023-03" db="EMBL/GenBank/DDBJ databases">
        <title>Massive genome expansion in bonnet fungi (Mycena s.s.) driven by repeated elements and novel gene families across ecological guilds.</title>
        <authorList>
            <consortium name="Lawrence Berkeley National Laboratory"/>
            <person name="Harder C.B."/>
            <person name="Miyauchi S."/>
            <person name="Viragh M."/>
            <person name="Kuo A."/>
            <person name="Thoen E."/>
            <person name="Andreopoulos B."/>
            <person name="Lu D."/>
            <person name="Skrede I."/>
            <person name="Drula E."/>
            <person name="Henrissat B."/>
            <person name="Morin E."/>
            <person name="Kohler A."/>
            <person name="Barry K."/>
            <person name="LaButti K."/>
            <person name="Morin E."/>
            <person name="Salamov A."/>
            <person name="Lipzen A."/>
            <person name="Mereny Z."/>
            <person name="Hegedus B."/>
            <person name="Baldrian P."/>
            <person name="Stursova M."/>
            <person name="Weitz H."/>
            <person name="Taylor A."/>
            <person name="Grigoriev I.V."/>
            <person name="Nagy L.G."/>
            <person name="Martin F."/>
            <person name="Kauserud H."/>
        </authorList>
    </citation>
    <scope>NUCLEOTIDE SEQUENCE</scope>
    <source>
        <strain evidence="2">9144</strain>
    </source>
</reference>
<feature type="compositionally biased region" description="Acidic residues" evidence="1">
    <location>
        <begin position="497"/>
        <end position="507"/>
    </location>
</feature>
<accession>A0AAD6UQ57</accession>
<dbReference type="EMBL" id="JARJCW010000162">
    <property type="protein sequence ID" value="KAJ7189904.1"/>
    <property type="molecule type" value="Genomic_DNA"/>
</dbReference>
<keyword evidence="3" id="KW-1185">Reference proteome</keyword>
<evidence type="ECO:0000313" key="2">
    <source>
        <dbReference type="EMBL" id="KAJ7189904.1"/>
    </source>
</evidence>
<evidence type="ECO:0000256" key="1">
    <source>
        <dbReference type="SAM" id="MobiDB-lite"/>
    </source>
</evidence>
<organism evidence="2 3">
    <name type="scientific">Mycena pura</name>
    <dbReference type="NCBI Taxonomy" id="153505"/>
    <lineage>
        <taxon>Eukaryota</taxon>
        <taxon>Fungi</taxon>
        <taxon>Dikarya</taxon>
        <taxon>Basidiomycota</taxon>
        <taxon>Agaricomycotina</taxon>
        <taxon>Agaricomycetes</taxon>
        <taxon>Agaricomycetidae</taxon>
        <taxon>Agaricales</taxon>
        <taxon>Marasmiineae</taxon>
        <taxon>Mycenaceae</taxon>
        <taxon>Mycena</taxon>
    </lineage>
</organism>
<protein>
    <submittedName>
        <fullName evidence="2">Uncharacterized protein</fullName>
    </submittedName>
</protein>
<comment type="caution">
    <text evidence="2">The sequence shown here is derived from an EMBL/GenBank/DDBJ whole genome shotgun (WGS) entry which is preliminary data.</text>
</comment>
<feature type="region of interest" description="Disordered" evidence="1">
    <location>
        <begin position="492"/>
        <end position="513"/>
    </location>
</feature>
<dbReference type="AlphaFoldDB" id="A0AAD6UQ57"/>
<proteinExistence type="predicted"/>
<sequence length="698" mass="75844">MDPLKLSDLATTENWSAFKPSMKGYLQPQNLDLWPECEDIESQLRKFAMSYFIRDNDAPFLALSVSKGFPAMRLTISGETFVIPISPRDGAFLATHLGNGDALMNTVPAGEVTILSDAAWKSILSNNWAVLRRLKASEGDGGHSIDLEQLAILKAGSHQLATAAKDRNHYATIFVILPTFADSAEVRVRAAHDNVVSDVRLPSDLTQSACAVGVYAGVSDARIDVGAGTEVVCLTYHASVSFTGGLSVVPTLEYLSGAMPPLRDGFCLWRYRLDSGIDAPTLILNFLAHHPKSSRDFSGADATLLSHFAPLAKAYDFKMYIAEFHHTMSTTQEVDHPYKEYLGWDTDLDPSVLEMSDNPDIEYKCKNLRTLGGVRVKDEVLLKLAAELVTSDEYLQDQVMDLDPEEDDNVVDDTCYSATVIYSHRATCLIPPMSPGGVHVSRHCYQPLDIAVMISWILRYKCLKYYKYNESPQPQTLQLDKRILWTSPATANGIQDEANDNGSDDGDDRAGDKTGTQYISDICGDCSSHLDSHLTLGLGEFVSKIEVADRDGNPVTYGETEEVGSERAAVAVGVFALVRAEDTPPVGALGKKVLEDVAIWSDAETSNGSLVARTLCKDGSETVYSALSTCRSNPGNATHRPTESKEGTTNVKRSAAPLTVPMSAIVLPRRSVTESTHTAGSMASLVHVTSTTDPIATC</sequence>
<name>A0AAD6UQ57_9AGAR</name>